<comment type="caution">
    <text evidence="2">The sequence shown here is derived from an EMBL/GenBank/DDBJ whole genome shotgun (WGS) entry which is preliminary data.</text>
</comment>
<evidence type="ECO:0000313" key="3">
    <source>
        <dbReference type="Proteomes" id="UP000825935"/>
    </source>
</evidence>
<reference evidence="2" key="1">
    <citation type="submission" date="2021-08" db="EMBL/GenBank/DDBJ databases">
        <title>WGS assembly of Ceratopteris richardii.</title>
        <authorList>
            <person name="Marchant D.B."/>
            <person name="Chen G."/>
            <person name="Jenkins J."/>
            <person name="Shu S."/>
            <person name="Leebens-Mack J."/>
            <person name="Grimwood J."/>
            <person name="Schmutz J."/>
            <person name="Soltis P."/>
            <person name="Soltis D."/>
            <person name="Chen Z.-H."/>
        </authorList>
    </citation>
    <scope>NUCLEOTIDE SEQUENCE</scope>
    <source>
        <strain evidence="2">Whitten #5841</strain>
        <tissue evidence="2">Leaf</tissue>
    </source>
</reference>
<protein>
    <recommendedName>
        <fullName evidence="1">PPM-type phosphatase domain-containing protein</fullName>
    </recommendedName>
</protein>
<dbReference type="AlphaFoldDB" id="A0A8T2U5C0"/>
<proteinExistence type="predicted"/>
<feature type="domain" description="PPM-type phosphatase" evidence="1">
    <location>
        <begin position="90"/>
        <end position="392"/>
    </location>
</feature>
<dbReference type="GO" id="GO:0004722">
    <property type="term" value="F:protein serine/threonine phosphatase activity"/>
    <property type="evidence" value="ECO:0007669"/>
    <property type="project" value="InterPro"/>
</dbReference>
<gene>
    <name evidence="2" type="ORF">KP509_09G011100</name>
</gene>
<dbReference type="InterPro" id="IPR036457">
    <property type="entry name" value="PPM-type-like_dom_sf"/>
</dbReference>
<dbReference type="PANTHER" id="PTHR47992">
    <property type="entry name" value="PROTEIN PHOSPHATASE"/>
    <property type="match status" value="1"/>
</dbReference>
<dbReference type="EMBL" id="CM035414">
    <property type="protein sequence ID" value="KAH7428672.1"/>
    <property type="molecule type" value="Genomic_DNA"/>
</dbReference>
<dbReference type="CDD" id="cd00143">
    <property type="entry name" value="PP2Cc"/>
    <property type="match status" value="1"/>
</dbReference>
<accession>A0A8T2U5C0</accession>
<dbReference type="InterPro" id="IPR001932">
    <property type="entry name" value="PPM-type_phosphatase-like_dom"/>
</dbReference>
<dbReference type="Gene3D" id="3.60.40.10">
    <property type="entry name" value="PPM-type phosphatase domain"/>
    <property type="match status" value="1"/>
</dbReference>
<dbReference type="SMART" id="SM00332">
    <property type="entry name" value="PP2Cc"/>
    <property type="match status" value="1"/>
</dbReference>
<dbReference type="PROSITE" id="PS51746">
    <property type="entry name" value="PPM_2"/>
    <property type="match status" value="1"/>
</dbReference>
<dbReference type="EMBL" id="CM035414">
    <property type="protein sequence ID" value="KAH7428674.1"/>
    <property type="molecule type" value="Genomic_DNA"/>
</dbReference>
<name>A0A8T2U5C0_CERRI</name>
<dbReference type="SUPFAM" id="SSF81606">
    <property type="entry name" value="PP2C-like"/>
    <property type="match status" value="1"/>
</dbReference>
<dbReference type="Proteomes" id="UP000825935">
    <property type="component" value="Chromosome 9"/>
</dbReference>
<keyword evidence="3" id="KW-1185">Reference proteome</keyword>
<evidence type="ECO:0000313" key="2">
    <source>
        <dbReference type="EMBL" id="KAH7428674.1"/>
    </source>
</evidence>
<dbReference type="OMA" id="ILCEDFA"/>
<dbReference type="Pfam" id="PF00481">
    <property type="entry name" value="PP2C"/>
    <property type="match status" value="1"/>
</dbReference>
<dbReference type="InterPro" id="IPR015655">
    <property type="entry name" value="PP2C"/>
</dbReference>
<sequence length="392" mass="43882">MCECLSFMLLRLKMRWKSICVQIFSCFGTPHFFHRTIRVQPYAGCDADDGCGAHIDRLVQLQRKQQGGLSHKPQFNGLTKRRISNGATDSASLFTKQGLKGINQDAMLVAENFAAQRGMVLCGVFDGHGVDGHHVARSIRDMLQQKLTTSWRCQRQVLRESSHSLDKDYDEDLCSEKFSSEFLAVDTWKEALKMTFNLMDEELLTQHGIDSISSGTTAVVLVKQGNDLAVGNVGDSRAVLGAKADDGSLIAVQLTIDHKPEIPREAERIKRYDGRVFALQREPCVLRVWLPHRNVPGLAMSRALGDYCLKNHGVISVPEVTYRCLTKRDQFVVLATDGVWDVLSNEEVVSIVANVRDRALAARAVVEMALYVWKSDYPFSRIDDCSVVCLFL</sequence>
<dbReference type="PROSITE" id="PS50890">
    <property type="entry name" value="PUA"/>
    <property type="match status" value="1"/>
</dbReference>
<organism evidence="2 3">
    <name type="scientific">Ceratopteris richardii</name>
    <name type="common">Triangle waterfern</name>
    <dbReference type="NCBI Taxonomy" id="49495"/>
    <lineage>
        <taxon>Eukaryota</taxon>
        <taxon>Viridiplantae</taxon>
        <taxon>Streptophyta</taxon>
        <taxon>Embryophyta</taxon>
        <taxon>Tracheophyta</taxon>
        <taxon>Polypodiopsida</taxon>
        <taxon>Polypodiidae</taxon>
        <taxon>Polypodiales</taxon>
        <taxon>Pteridineae</taxon>
        <taxon>Pteridaceae</taxon>
        <taxon>Parkerioideae</taxon>
        <taxon>Ceratopteris</taxon>
    </lineage>
</organism>
<evidence type="ECO:0000259" key="1">
    <source>
        <dbReference type="PROSITE" id="PS51746"/>
    </source>
</evidence>
<dbReference type="OrthoDB" id="10264738at2759"/>